<proteinExistence type="predicted"/>
<evidence type="ECO:0000313" key="2">
    <source>
        <dbReference type="EMBL" id="KAK2067753.1"/>
    </source>
</evidence>
<sequence length="317" mass="35152">MAASNADESNGHTVLVLNAASKNLAETDFYRIARQGRHVDGWATGLVKVVQARESVTHEPLGQYFLFFELRSAALQYLEDARRLHQQAWSALPVEWRTSPHRQNTQQGARPHLKPPADTDAAQAFTLLVQDGTLRLHAYSAEWLRKELSIFMVEQYREGVIASRLPSGQAADENESVWFGISDLVDPVSDVFAPLGHHEADDLRDRVLLHLEGCAMTGTMLRDLLAADGRRRNLPWALATTATAVDPVRITQLMPKSSMLNDLDKEAGWEGLSEGEGEGEGTGKYMGGADRGETTSPEYTRFVLTFASPLEGRRALW</sequence>
<dbReference type="AlphaFoldDB" id="A0AAD9HYH9"/>
<organism evidence="2 3">
    <name type="scientific">Phyllachora maydis</name>
    <dbReference type="NCBI Taxonomy" id="1825666"/>
    <lineage>
        <taxon>Eukaryota</taxon>
        <taxon>Fungi</taxon>
        <taxon>Dikarya</taxon>
        <taxon>Ascomycota</taxon>
        <taxon>Pezizomycotina</taxon>
        <taxon>Sordariomycetes</taxon>
        <taxon>Sordariomycetidae</taxon>
        <taxon>Phyllachorales</taxon>
        <taxon>Phyllachoraceae</taxon>
        <taxon>Phyllachora</taxon>
    </lineage>
</organism>
<reference evidence="2" key="1">
    <citation type="journal article" date="2023" name="Mol. Plant Microbe Interact.">
        <title>Elucidating the Obligate Nature and Biological Capacity of an Invasive Fungal Corn Pathogen.</title>
        <authorList>
            <person name="MacCready J.S."/>
            <person name="Roggenkamp E.M."/>
            <person name="Gdanetz K."/>
            <person name="Chilvers M.I."/>
        </authorList>
    </citation>
    <scope>NUCLEOTIDE SEQUENCE</scope>
    <source>
        <strain evidence="2">PM02</strain>
    </source>
</reference>
<accession>A0AAD9HYH9</accession>
<evidence type="ECO:0000256" key="1">
    <source>
        <dbReference type="SAM" id="MobiDB-lite"/>
    </source>
</evidence>
<keyword evidence="3" id="KW-1185">Reference proteome</keyword>
<dbReference type="EMBL" id="JAQQPM010000001">
    <property type="protein sequence ID" value="KAK2067753.1"/>
    <property type="molecule type" value="Genomic_DNA"/>
</dbReference>
<comment type="caution">
    <text evidence="2">The sequence shown here is derived from an EMBL/GenBank/DDBJ whole genome shotgun (WGS) entry which is preliminary data.</text>
</comment>
<name>A0AAD9HYH9_9PEZI</name>
<feature type="region of interest" description="Disordered" evidence="1">
    <location>
        <begin position="269"/>
        <end position="293"/>
    </location>
</feature>
<dbReference type="Proteomes" id="UP001217918">
    <property type="component" value="Unassembled WGS sequence"/>
</dbReference>
<gene>
    <name evidence="2" type="ORF">P8C59_001464</name>
</gene>
<evidence type="ECO:0000313" key="3">
    <source>
        <dbReference type="Proteomes" id="UP001217918"/>
    </source>
</evidence>
<protein>
    <submittedName>
        <fullName evidence="2">Uncharacterized protein</fullName>
    </submittedName>
</protein>